<dbReference type="InterPro" id="IPR000595">
    <property type="entry name" value="cNMP-bd_dom"/>
</dbReference>
<keyword evidence="5" id="KW-1185">Reference proteome</keyword>
<dbReference type="SUPFAM" id="SSF51905">
    <property type="entry name" value="FAD/NAD(P)-binding domain"/>
    <property type="match status" value="1"/>
</dbReference>
<dbReference type="InterPro" id="IPR023753">
    <property type="entry name" value="FAD/NAD-binding_dom"/>
</dbReference>
<dbReference type="RefSeq" id="WP_120710264.1">
    <property type="nucleotide sequence ID" value="NZ_RBCJ01000001.1"/>
</dbReference>
<evidence type="ECO:0000313" key="4">
    <source>
        <dbReference type="EMBL" id="RKN83057.1"/>
    </source>
</evidence>
<dbReference type="SUPFAM" id="SSF51206">
    <property type="entry name" value="cAMP-binding domain-like"/>
    <property type="match status" value="1"/>
</dbReference>
<evidence type="ECO:0000259" key="3">
    <source>
        <dbReference type="PROSITE" id="PS50042"/>
    </source>
</evidence>
<dbReference type="EMBL" id="RBCJ01000001">
    <property type="protein sequence ID" value="RKN83057.1"/>
    <property type="molecule type" value="Genomic_DNA"/>
</dbReference>
<dbReference type="PANTHER" id="PTHR48105">
    <property type="entry name" value="THIOREDOXIN REDUCTASE 1-RELATED-RELATED"/>
    <property type="match status" value="1"/>
</dbReference>
<keyword evidence="1" id="KW-0285">Flavoprotein</keyword>
<feature type="domain" description="Cyclic nucleotide-binding" evidence="3">
    <location>
        <begin position="5"/>
        <end position="123"/>
    </location>
</feature>
<dbReference type="PRINTS" id="PR00368">
    <property type="entry name" value="FADPNR"/>
</dbReference>
<dbReference type="OrthoDB" id="109585at2"/>
<gene>
    <name evidence="4" type="ORF">D7Z94_04240</name>
</gene>
<dbReference type="InterPro" id="IPR014710">
    <property type="entry name" value="RmlC-like_jellyroll"/>
</dbReference>
<dbReference type="InterPro" id="IPR050097">
    <property type="entry name" value="Ferredoxin-NADP_redctase_2"/>
</dbReference>
<sequence>MNDPRFPELTQRQINILKEYGTIESYDKDTRVFSLGDLQYDFFAVLDGTVSIEDPYNDNYVIVAHGKNEFSGDSGMLSNRAAQFHAVAKSGTTLLRIRPQHLREAIAKHSDISDVLLNAFLERQNTVLNEFTGGMKLIGSGNSKHTYALRDFMEKNHIWHNFLDVDVSEEARELLQNFNLSEKDLPLFIASDGAICQKTSLDQLARYAGVLMDFEDKVFDLLVIGAGPAGLAASVYAASEGLSVVTIDSNAPGGQAGKSSKIENYLGFPTGISGNDLANKAYVQAQKFGCNISIPHKAERIEHTGEHFILYATNGKAIKTKAIMAATGANYTQLPIENIEKYEGSGVYYSATGMNISACKDELVGVVGGGNSAGQAALFLAEHAKEVHVILRGGDLGAKMSDYLVQRIEAAPNIHVQLNTQVKELHGEHYLESLVLETKDGERIKKNITNLFTFIGARPCTDWLKGLVATDERGFICTGPGIAEKDLYRCDIFRKRKPQSLETSIPGFFAVGDVRKGSVKRVASAVGEGSMAVSQVHQFLVESNNARESVEA</sequence>
<dbReference type="Pfam" id="PF00027">
    <property type="entry name" value="cNMP_binding"/>
    <property type="match status" value="1"/>
</dbReference>
<keyword evidence="2" id="KW-0560">Oxidoreductase</keyword>
<dbReference type="Pfam" id="PF07992">
    <property type="entry name" value="Pyr_redox_2"/>
    <property type="match status" value="1"/>
</dbReference>
<dbReference type="AlphaFoldDB" id="A0A3B0CGD0"/>
<dbReference type="Gene3D" id="2.60.120.10">
    <property type="entry name" value="Jelly Rolls"/>
    <property type="match status" value="1"/>
</dbReference>
<reference evidence="4 5" key="1">
    <citation type="submission" date="2018-10" db="EMBL/GenBank/DDBJ databases">
        <title>Ulvibacterium marinum gen. nov., sp. nov., a novel marine bacterium of the family Flavobacteriaceae, isolated from a culture of the green alga Ulva prolifera.</title>
        <authorList>
            <person name="Zhang Z."/>
        </authorList>
    </citation>
    <scope>NUCLEOTIDE SEQUENCE [LARGE SCALE GENOMIC DNA]</scope>
    <source>
        <strain evidence="4 5">CCMM003</strain>
    </source>
</reference>
<organism evidence="4 5">
    <name type="scientific">Ulvibacterium marinum</name>
    <dbReference type="NCBI Taxonomy" id="2419782"/>
    <lineage>
        <taxon>Bacteria</taxon>
        <taxon>Pseudomonadati</taxon>
        <taxon>Bacteroidota</taxon>
        <taxon>Flavobacteriia</taxon>
        <taxon>Flavobacteriales</taxon>
        <taxon>Flavobacteriaceae</taxon>
        <taxon>Ulvibacterium</taxon>
    </lineage>
</organism>
<accession>A0A3B0CGD0</accession>
<evidence type="ECO:0000256" key="1">
    <source>
        <dbReference type="ARBA" id="ARBA00022630"/>
    </source>
</evidence>
<comment type="caution">
    <text evidence="4">The sequence shown here is derived from an EMBL/GenBank/DDBJ whole genome shotgun (WGS) entry which is preliminary data.</text>
</comment>
<proteinExistence type="predicted"/>
<protein>
    <submittedName>
        <fullName evidence="4">FAD-binding protein</fullName>
    </submittedName>
</protein>
<dbReference type="Gene3D" id="3.50.50.60">
    <property type="entry name" value="FAD/NAD(P)-binding domain"/>
    <property type="match status" value="2"/>
</dbReference>
<evidence type="ECO:0000256" key="2">
    <source>
        <dbReference type="ARBA" id="ARBA00023002"/>
    </source>
</evidence>
<dbReference type="Proteomes" id="UP000276603">
    <property type="component" value="Unassembled WGS sequence"/>
</dbReference>
<dbReference type="InterPro" id="IPR036188">
    <property type="entry name" value="FAD/NAD-bd_sf"/>
</dbReference>
<dbReference type="InterPro" id="IPR018490">
    <property type="entry name" value="cNMP-bd_dom_sf"/>
</dbReference>
<evidence type="ECO:0000313" key="5">
    <source>
        <dbReference type="Proteomes" id="UP000276603"/>
    </source>
</evidence>
<dbReference type="CDD" id="cd00038">
    <property type="entry name" value="CAP_ED"/>
    <property type="match status" value="1"/>
</dbReference>
<name>A0A3B0CGD0_9FLAO</name>
<dbReference type="PRINTS" id="PR00469">
    <property type="entry name" value="PNDRDTASEII"/>
</dbReference>
<dbReference type="PROSITE" id="PS50042">
    <property type="entry name" value="CNMP_BINDING_3"/>
    <property type="match status" value="1"/>
</dbReference>
<dbReference type="GO" id="GO:0016491">
    <property type="term" value="F:oxidoreductase activity"/>
    <property type="evidence" value="ECO:0007669"/>
    <property type="project" value="UniProtKB-KW"/>
</dbReference>